<accession>G1SJ58</accession>
<comment type="subcellular location">
    <subcellularLocation>
        <location evidence="1">Nucleus</location>
    </subcellularLocation>
</comment>
<dbReference type="EMBL" id="AAGW02002984">
    <property type="status" value="NOT_ANNOTATED_CDS"/>
    <property type="molecule type" value="Genomic_DNA"/>
</dbReference>
<organism evidence="8 9">
    <name type="scientific">Oryctolagus cuniculus</name>
    <name type="common">Rabbit</name>
    <dbReference type="NCBI Taxonomy" id="9986"/>
    <lineage>
        <taxon>Eukaryota</taxon>
        <taxon>Metazoa</taxon>
        <taxon>Chordata</taxon>
        <taxon>Craniata</taxon>
        <taxon>Vertebrata</taxon>
        <taxon>Euteleostomi</taxon>
        <taxon>Mammalia</taxon>
        <taxon>Eutheria</taxon>
        <taxon>Euarchontoglires</taxon>
        <taxon>Glires</taxon>
        <taxon>Lagomorpha</taxon>
        <taxon>Leporidae</taxon>
        <taxon>Oryctolagus</taxon>
    </lineage>
</organism>
<keyword evidence="9" id="KW-1185">Reference proteome</keyword>
<dbReference type="AlphaFoldDB" id="G1SJ58"/>
<evidence type="ECO:0000313" key="8">
    <source>
        <dbReference type="Ensembl" id="ENSOCUP00000002753.4"/>
    </source>
</evidence>
<evidence type="ECO:0000256" key="6">
    <source>
        <dbReference type="PROSITE-ProRule" id="PRU00042"/>
    </source>
</evidence>
<reference evidence="8" key="3">
    <citation type="submission" date="2025-09" db="UniProtKB">
        <authorList>
            <consortium name="Ensembl"/>
        </authorList>
    </citation>
    <scope>IDENTIFICATION</scope>
    <source>
        <strain evidence="8">Thorbecke</strain>
    </source>
</reference>
<dbReference type="STRING" id="9986.ENSOCUP00000002753"/>
<dbReference type="PANTHER" id="PTHR23235">
    <property type="entry name" value="KRUEPPEL-LIKE TRANSCRIPTION FACTOR"/>
    <property type="match status" value="1"/>
</dbReference>
<reference evidence="8 9" key="1">
    <citation type="journal article" date="2011" name="Nature">
        <title>A high-resolution map of human evolutionary constraint using 29 mammals.</title>
        <authorList>
            <person name="Lindblad-Toh K."/>
            <person name="Garber M."/>
            <person name="Zuk O."/>
            <person name="Lin M.F."/>
            <person name="Parker B.J."/>
            <person name="Washietl S."/>
            <person name="Kheradpour P."/>
            <person name="Ernst J."/>
            <person name="Jordan G."/>
            <person name="Mauceli E."/>
            <person name="Ward L.D."/>
            <person name="Lowe C.B."/>
            <person name="Holloway A.K."/>
            <person name="Clamp M."/>
            <person name="Gnerre S."/>
            <person name="Alfoldi J."/>
            <person name="Beal K."/>
            <person name="Chang J."/>
            <person name="Clawson H."/>
            <person name="Cuff J."/>
            <person name="Di Palma F."/>
            <person name="Fitzgerald S."/>
            <person name="Flicek P."/>
            <person name="Guttman M."/>
            <person name="Hubisz M.J."/>
            <person name="Jaffe D.B."/>
            <person name="Jungreis I."/>
            <person name="Kent W.J."/>
            <person name="Kostka D."/>
            <person name="Lara M."/>
            <person name="Martins A.L."/>
            <person name="Massingham T."/>
            <person name="Moltke I."/>
            <person name="Raney B.J."/>
            <person name="Rasmussen M.D."/>
            <person name="Robinson J."/>
            <person name="Stark A."/>
            <person name="Vilella A.J."/>
            <person name="Wen J."/>
            <person name="Xie X."/>
            <person name="Zody M.C."/>
            <person name="Baldwin J."/>
            <person name="Bloom T."/>
            <person name="Chin C.W."/>
            <person name="Heiman D."/>
            <person name="Nicol R."/>
            <person name="Nusbaum C."/>
            <person name="Young S."/>
            <person name="Wilkinson J."/>
            <person name="Worley K.C."/>
            <person name="Kovar C.L."/>
            <person name="Muzny D.M."/>
            <person name="Gibbs R.A."/>
            <person name="Cree A."/>
            <person name="Dihn H.H."/>
            <person name="Fowler G."/>
            <person name="Jhangiani S."/>
            <person name="Joshi V."/>
            <person name="Lee S."/>
            <person name="Lewis L.R."/>
            <person name="Nazareth L.V."/>
            <person name="Okwuonu G."/>
            <person name="Santibanez J."/>
            <person name="Warren W.C."/>
            <person name="Mardis E.R."/>
            <person name="Weinstock G.M."/>
            <person name="Wilson R.K."/>
            <person name="Delehaunty K."/>
            <person name="Dooling D."/>
            <person name="Fronik C."/>
            <person name="Fulton L."/>
            <person name="Fulton B."/>
            <person name="Graves T."/>
            <person name="Minx P."/>
            <person name="Sodergren E."/>
            <person name="Birney E."/>
            <person name="Margulies E.H."/>
            <person name="Herrero J."/>
            <person name="Green E.D."/>
            <person name="Haussler D."/>
            <person name="Siepel A."/>
            <person name="Goldman N."/>
            <person name="Pollard K.S."/>
            <person name="Pedersen J.S."/>
            <person name="Lander E.S."/>
            <person name="Kellis M."/>
        </authorList>
    </citation>
    <scope>NUCLEOTIDE SEQUENCE [LARGE SCALE GENOMIC DNA]</scope>
    <source>
        <strain evidence="8 9">Thorbecke inbred</strain>
    </source>
</reference>
<dbReference type="PROSITE" id="PS00028">
    <property type="entry name" value="ZINC_FINGER_C2H2_1"/>
    <property type="match status" value="1"/>
</dbReference>
<keyword evidence="3" id="KW-0677">Repeat</keyword>
<keyword evidence="4 6" id="KW-0863">Zinc-finger</keyword>
<dbReference type="Ensembl" id="ENSOCUT00000003168.4">
    <property type="protein sequence ID" value="ENSOCUP00000002753.4"/>
    <property type="gene ID" value="ENSOCUG00000003171.4"/>
</dbReference>
<dbReference type="InParanoid" id="G1SJ58"/>
<name>G1SJ58_RABIT</name>
<dbReference type="InterPro" id="IPR013087">
    <property type="entry name" value="Znf_C2H2_type"/>
</dbReference>
<dbReference type="GO" id="GO:0000978">
    <property type="term" value="F:RNA polymerase II cis-regulatory region sequence-specific DNA binding"/>
    <property type="evidence" value="ECO:0007669"/>
    <property type="project" value="TreeGrafter"/>
</dbReference>
<dbReference type="Bgee" id="ENSOCUG00000003171">
    <property type="expression patterns" value="Expressed in testis"/>
</dbReference>
<dbReference type="SMR" id="G1SJ58"/>
<gene>
    <name evidence="8" type="primary">KLF17</name>
</gene>
<dbReference type="Proteomes" id="UP000001811">
    <property type="component" value="Chromosome 13"/>
</dbReference>
<sequence>MEVHHLNMRQAEHPMVLDTEQSMRMLDIFPSSGSSGVNEPCSYGLPSTQHFTQGTDMLGAPLLPAEAPMLGEGGVGSQFGMSLQEHGMSYSSQATLPSPQMIYNQGVLPPQPGMMMPQMMPLEPRIPEVNMPSSGSLGLPPSGLPVSVSKGIPEMSHNRAPMMPSSDPLEGPSNCASLAPKMLQTPTIPSTEALSALPSLAQVLPPREPHNLRIPAAGSPLWLPLESQGSFVSQPAPQEDFFLLEQPTPAAQGVDNSWAQEREPSRRSPVSRPYICQYENCGKAYTKRSHLVSHERKHTGECSEGVGQGGGVWALGFCNGLGLSPLPPSILRFVGQGE</sequence>
<evidence type="ECO:0000259" key="7">
    <source>
        <dbReference type="PROSITE" id="PS50157"/>
    </source>
</evidence>
<dbReference type="Gene3D" id="3.30.160.60">
    <property type="entry name" value="Classic Zinc Finger"/>
    <property type="match status" value="1"/>
</dbReference>
<keyword evidence="5" id="KW-0862">Zinc</keyword>
<dbReference type="GO" id="GO:0000981">
    <property type="term" value="F:DNA-binding transcription factor activity, RNA polymerase II-specific"/>
    <property type="evidence" value="ECO:0007669"/>
    <property type="project" value="TreeGrafter"/>
</dbReference>
<dbReference type="FunFam" id="3.30.160.60:FF:000125">
    <property type="entry name" value="Putative zinc finger protein 143"/>
    <property type="match status" value="1"/>
</dbReference>
<dbReference type="PROSITE" id="PS50157">
    <property type="entry name" value="ZINC_FINGER_C2H2_2"/>
    <property type="match status" value="1"/>
</dbReference>
<keyword evidence="2" id="KW-0479">Metal-binding</keyword>
<dbReference type="eggNOG" id="KOG1721">
    <property type="taxonomic scope" value="Eukaryota"/>
</dbReference>
<dbReference type="GeneTree" id="ENSGT00940000162020"/>
<protein>
    <recommendedName>
        <fullName evidence="7">C2H2-type domain-containing protein</fullName>
    </recommendedName>
</protein>
<dbReference type="PANTHER" id="PTHR23235:SF159">
    <property type="entry name" value="KRUEPPEL-LIKE FACTOR 17"/>
    <property type="match status" value="1"/>
</dbReference>
<proteinExistence type="predicted"/>
<evidence type="ECO:0000256" key="2">
    <source>
        <dbReference type="ARBA" id="ARBA00022723"/>
    </source>
</evidence>
<dbReference type="GO" id="GO:0005634">
    <property type="term" value="C:nucleus"/>
    <property type="evidence" value="ECO:0007669"/>
    <property type="project" value="UniProtKB-SubCell"/>
</dbReference>
<feature type="domain" description="C2H2-type" evidence="7">
    <location>
        <begin position="274"/>
        <end position="303"/>
    </location>
</feature>
<dbReference type="InterPro" id="IPR036236">
    <property type="entry name" value="Znf_C2H2_sf"/>
</dbReference>
<dbReference type="SUPFAM" id="SSF57667">
    <property type="entry name" value="beta-beta-alpha zinc fingers"/>
    <property type="match status" value="1"/>
</dbReference>
<evidence type="ECO:0000256" key="3">
    <source>
        <dbReference type="ARBA" id="ARBA00022737"/>
    </source>
</evidence>
<dbReference type="HOGENOM" id="CLU_827795_0_0_1"/>
<evidence type="ECO:0000256" key="1">
    <source>
        <dbReference type="ARBA" id="ARBA00004123"/>
    </source>
</evidence>
<dbReference type="EMBL" id="AAGW02002983">
    <property type="status" value="NOT_ANNOTATED_CDS"/>
    <property type="molecule type" value="Genomic_DNA"/>
</dbReference>
<dbReference type="GO" id="GO:0008270">
    <property type="term" value="F:zinc ion binding"/>
    <property type="evidence" value="ECO:0007669"/>
    <property type="project" value="UniProtKB-KW"/>
</dbReference>
<evidence type="ECO:0000256" key="5">
    <source>
        <dbReference type="ARBA" id="ARBA00022833"/>
    </source>
</evidence>
<evidence type="ECO:0000313" key="9">
    <source>
        <dbReference type="Proteomes" id="UP000001811"/>
    </source>
</evidence>
<evidence type="ECO:0000256" key="4">
    <source>
        <dbReference type="ARBA" id="ARBA00022771"/>
    </source>
</evidence>
<dbReference type="PaxDb" id="9986-ENSOCUP00000002753"/>
<reference evidence="8" key="2">
    <citation type="submission" date="2025-08" db="UniProtKB">
        <authorList>
            <consortium name="Ensembl"/>
        </authorList>
    </citation>
    <scope>IDENTIFICATION</scope>
    <source>
        <strain evidence="8">Thorbecke</strain>
    </source>
</reference>